<dbReference type="InterPro" id="IPR036291">
    <property type="entry name" value="NAD(P)-bd_dom_sf"/>
</dbReference>
<dbReference type="Pfam" id="PF00106">
    <property type="entry name" value="adh_short"/>
    <property type="match status" value="1"/>
</dbReference>
<protein>
    <submittedName>
        <fullName evidence="4">Short-chain dehydrogenase/reductase SDR</fullName>
    </submittedName>
</protein>
<dbReference type="InterPro" id="IPR002347">
    <property type="entry name" value="SDR_fam"/>
</dbReference>
<keyword evidence="3" id="KW-0560">Oxidoreductase</keyword>
<name>A0A0G4NZN3_PENC3</name>
<accession>A0A0G4NZN3</accession>
<dbReference type="PANTHER" id="PTHR24320:SF272">
    <property type="entry name" value="NAD(P)-BINDING ROSSMANN-FOLD SUPERFAMILY PROTEIN"/>
    <property type="match status" value="1"/>
</dbReference>
<dbReference type="STRING" id="1429867.A0A0G4NZN3"/>
<dbReference type="EMBL" id="HG793136">
    <property type="protein sequence ID" value="CRL19530.1"/>
    <property type="molecule type" value="Genomic_DNA"/>
</dbReference>
<dbReference type="GO" id="GO:0016491">
    <property type="term" value="F:oxidoreductase activity"/>
    <property type="evidence" value="ECO:0007669"/>
    <property type="project" value="UniProtKB-KW"/>
</dbReference>
<proteinExistence type="inferred from homology"/>
<gene>
    <name evidence="4" type="ORF">PCAMFM013_S003g000321</name>
</gene>
<dbReference type="Gene3D" id="3.40.50.720">
    <property type="entry name" value="NAD(P)-binding Rossmann-like Domain"/>
    <property type="match status" value="1"/>
</dbReference>
<evidence type="ECO:0000313" key="5">
    <source>
        <dbReference type="Proteomes" id="UP000053732"/>
    </source>
</evidence>
<keyword evidence="5" id="KW-1185">Reference proteome</keyword>
<comment type="similarity">
    <text evidence="1">Belongs to the short-chain dehydrogenases/reductases (SDR) family.</text>
</comment>
<evidence type="ECO:0000256" key="2">
    <source>
        <dbReference type="ARBA" id="ARBA00022857"/>
    </source>
</evidence>
<dbReference type="AlphaFoldDB" id="A0A0G4NZN3"/>
<sequence>MSMISRVPFQLSGRYAERNRWEVLNGPGDSRVTGSEIIQDEGLVDQWGDKVVLITGVSSGIGVETVRVLASTGATIFGTARNLDKAKEALGELLNTGHVKLLFMDQTDLSSVRACTEEFLKESSKLNVVINNAAVMNTPESRTKDGFELQFGTNHLSHFLLFYLLKDTLLETARSTPTFNSRVINVSSAGHRYSPIHLDNVNFEGNYNGWLAYGASKTANIYMATEIERLYGAQGLHGYSLHPGAFISPNLQKHSQKEMKAAMDNKRALVYLSSLEQGCATTIYASVSSELEGKGGLYLEGGSVAAHPAPADADGLEYGYGNWAFDEAKEKELWKLSKSWVGV</sequence>
<dbReference type="PANTHER" id="PTHR24320">
    <property type="entry name" value="RETINOL DEHYDROGENASE"/>
    <property type="match status" value="1"/>
</dbReference>
<keyword evidence="2" id="KW-0521">NADP</keyword>
<evidence type="ECO:0000313" key="4">
    <source>
        <dbReference type="EMBL" id="CRL19530.1"/>
    </source>
</evidence>
<organism evidence="4 5">
    <name type="scientific">Penicillium camemberti (strain FM 013)</name>
    <dbReference type="NCBI Taxonomy" id="1429867"/>
    <lineage>
        <taxon>Eukaryota</taxon>
        <taxon>Fungi</taxon>
        <taxon>Dikarya</taxon>
        <taxon>Ascomycota</taxon>
        <taxon>Pezizomycotina</taxon>
        <taxon>Eurotiomycetes</taxon>
        <taxon>Eurotiomycetidae</taxon>
        <taxon>Eurotiales</taxon>
        <taxon>Aspergillaceae</taxon>
        <taxon>Penicillium</taxon>
    </lineage>
</organism>
<evidence type="ECO:0000256" key="3">
    <source>
        <dbReference type="ARBA" id="ARBA00023002"/>
    </source>
</evidence>
<dbReference type="Proteomes" id="UP000053732">
    <property type="component" value="Unassembled WGS sequence"/>
</dbReference>
<evidence type="ECO:0000256" key="1">
    <source>
        <dbReference type="ARBA" id="ARBA00006484"/>
    </source>
</evidence>
<dbReference type="PRINTS" id="PR00081">
    <property type="entry name" value="GDHRDH"/>
</dbReference>
<reference evidence="4 5" key="1">
    <citation type="journal article" date="2014" name="Nat. Commun.">
        <title>Multiple recent horizontal transfers of a large genomic region in cheese making fungi.</title>
        <authorList>
            <person name="Cheeseman K."/>
            <person name="Ropars J."/>
            <person name="Renault P."/>
            <person name="Dupont J."/>
            <person name="Gouzy J."/>
            <person name="Branca A."/>
            <person name="Abraham A.L."/>
            <person name="Ceppi M."/>
            <person name="Conseiller E."/>
            <person name="Debuchy R."/>
            <person name="Malagnac F."/>
            <person name="Goarin A."/>
            <person name="Silar P."/>
            <person name="Lacoste S."/>
            <person name="Sallet E."/>
            <person name="Bensimon A."/>
            <person name="Giraud T."/>
            <person name="Brygoo Y."/>
        </authorList>
    </citation>
    <scope>NUCLEOTIDE SEQUENCE [LARGE SCALE GENOMIC DNA]</scope>
    <source>
        <strain evidence="5">FM 013</strain>
    </source>
</reference>
<dbReference type="SUPFAM" id="SSF51735">
    <property type="entry name" value="NAD(P)-binding Rossmann-fold domains"/>
    <property type="match status" value="1"/>
</dbReference>